<dbReference type="EMBL" id="DS022303">
    <property type="protein sequence ID" value="OAJ39437.1"/>
    <property type="molecule type" value="Genomic_DNA"/>
</dbReference>
<dbReference type="PANTHER" id="PTHR28112">
    <property type="entry name" value="SRP-INDEPENDENT TARGETING PROTEIN 3"/>
    <property type="match status" value="1"/>
</dbReference>
<protein>
    <recommendedName>
        <fullName evidence="5">Inorganic phosphate transporter</fullName>
    </recommendedName>
</protein>
<feature type="transmembrane region" description="Helical" evidence="2">
    <location>
        <begin position="105"/>
        <end position="125"/>
    </location>
</feature>
<keyword evidence="2" id="KW-0812">Transmembrane</keyword>
<dbReference type="STRING" id="403673.A0A177WH51"/>
<keyword evidence="2" id="KW-0472">Membrane</keyword>
<dbReference type="GO" id="GO:0005739">
    <property type="term" value="C:mitochondrion"/>
    <property type="evidence" value="ECO:0007669"/>
    <property type="project" value="TreeGrafter"/>
</dbReference>
<reference evidence="3 4" key="2">
    <citation type="submission" date="2016-05" db="EMBL/GenBank/DDBJ databases">
        <title>Lineage-specific infection strategies underlie the spectrum of fungal disease in amphibians.</title>
        <authorList>
            <person name="Cuomo C.A."/>
            <person name="Farrer R.A."/>
            <person name="James T."/>
            <person name="Longcore J."/>
            <person name="Birren B."/>
        </authorList>
    </citation>
    <scope>NUCLEOTIDE SEQUENCE [LARGE SCALE GENOMIC DNA]</scope>
    <source>
        <strain evidence="3 4">JEL423</strain>
    </source>
</reference>
<dbReference type="GO" id="GO:0045047">
    <property type="term" value="P:protein targeting to ER"/>
    <property type="evidence" value="ECO:0007669"/>
    <property type="project" value="InterPro"/>
</dbReference>
<proteinExistence type="predicted"/>
<evidence type="ECO:0000313" key="3">
    <source>
        <dbReference type="EMBL" id="OAJ39437.1"/>
    </source>
</evidence>
<dbReference type="eggNOG" id="KOG4554">
    <property type="taxonomic scope" value="Eukaryota"/>
</dbReference>
<keyword evidence="2" id="KW-1133">Transmembrane helix</keyword>
<evidence type="ECO:0000256" key="1">
    <source>
        <dbReference type="SAM" id="MobiDB-lite"/>
    </source>
</evidence>
<gene>
    <name evidence="3" type="ORF">BDEG_23286</name>
</gene>
<feature type="compositionally biased region" description="Basic residues" evidence="1">
    <location>
        <begin position="188"/>
        <end position="197"/>
    </location>
</feature>
<feature type="compositionally biased region" description="Basic and acidic residues" evidence="1">
    <location>
        <begin position="177"/>
        <end position="187"/>
    </location>
</feature>
<accession>A0A177WH51</accession>
<feature type="region of interest" description="Disordered" evidence="1">
    <location>
        <begin position="169"/>
        <end position="197"/>
    </location>
</feature>
<sequence length="197" mass="22151">MNDAVINIGLVLSVVQVIILKFTALCSANYFKLDAPENILYIRIAYGVSQLVGYSIMAYVFMRVRDKNDKTALIYNESKNPFAPNESKVVTSTVGDYDKEQVKNFFTQGLTAVAILAFMHLKWGYLRPLFIQAIMSLRQLYSNPMFQIHVLGKPATDNLARPFKTGFGMASQTAGPTKKELKAQDRKAAKKKINRDD</sequence>
<organism evidence="3 4">
    <name type="scientific">Batrachochytrium dendrobatidis (strain JEL423)</name>
    <dbReference type="NCBI Taxonomy" id="403673"/>
    <lineage>
        <taxon>Eukaryota</taxon>
        <taxon>Fungi</taxon>
        <taxon>Fungi incertae sedis</taxon>
        <taxon>Chytridiomycota</taxon>
        <taxon>Chytridiomycota incertae sedis</taxon>
        <taxon>Chytridiomycetes</taxon>
        <taxon>Rhizophydiales</taxon>
        <taxon>Rhizophydiales incertae sedis</taxon>
        <taxon>Batrachochytrium</taxon>
    </lineage>
</organism>
<evidence type="ECO:0000256" key="2">
    <source>
        <dbReference type="SAM" id="Phobius"/>
    </source>
</evidence>
<evidence type="ECO:0000313" key="4">
    <source>
        <dbReference type="Proteomes" id="UP000077115"/>
    </source>
</evidence>
<evidence type="ECO:0008006" key="5">
    <source>
        <dbReference type="Google" id="ProtNLM"/>
    </source>
</evidence>
<feature type="transmembrane region" description="Helical" evidence="2">
    <location>
        <begin position="40"/>
        <end position="62"/>
    </location>
</feature>
<reference evidence="3 4" key="1">
    <citation type="submission" date="2006-10" db="EMBL/GenBank/DDBJ databases">
        <title>The Genome Sequence of Batrachochytrium dendrobatidis JEL423.</title>
        <authorList>
            <consortium name="The Broad Institute Genome Sequencing Platform"/>
            <person name="Birren B."/>
            <person name="Lander E."/>
            <person name="Galagan J."/>
            <person name="Cuomo C."/>
            <person name="Devon K."/>
            <person name="Jaffe D."/>
            <person name="Butler J."/>
            <person name="Alvarez P."/>
            <person name="Gnerre S."/>
            <person name="Grabherr M."/>
            <person name="Kleber M."/>
            <person name="Mauceli E."/>
            <person name="Brockman W."/>
            <person name="Young S."/>
            <person name="LaButti K."/>
            <person name="Sykes S."/>
            <person name="DeCaprio D."/>
            <person name="Crawford M."/>
            <person name="Koehrsen M."/>
            <person name="Engels R."/>
            <person name="Montgomery P."/>
            <person name="Pearson M."/>
            <person name="Howarth C."/>
            <person name="Larson L."/>
            <person name="White J."/>
            <person name="O'Leary S."/>
            <person name="Kodira C."/>
            <person name="Zeng Q."/>
            <person name="Yandava C."/>
            <person name="Alvarado L."/>
            <person name="Longcore J."/>
            <person name="James T."/>
        </authorList>
    </citation>
    <scope>NUCLEOTIDE SEQUENCE [LARGE SCALE GENOMIC DNA]</scope>
    <source>
        <strain evidence="3 4">JEL423</strain>
    </source>
</reference>
<dbReference type="AlphaFoldDB" id="A0A177WH51"/>
<dbReference type="Pfam" id="PF10032">
    <property type="entry name" value="Pho88"/>
    <property type="match status" value="1"/>
</dbReference>
<name>A0A177WH51_BATDL</name>
<dbReference type="GO" id="GO:0005783">
    <property type="term" value="C:endoplasmic reticulum"/>
    <property type="evidence" value="ECO:0007669"/>
    <property type="project" value="InterPro"/>
</dbReference>
<dbReference type="OrthoDB" id="18139at2759"/>
<dbReference type="VEuPathDB" id="FungiDB:BDEG_23286"/>
<dbReference type="InterPro" id="IPR012098">
    <property type="entry name" value="SND3_fun"/>
</dbReference>
<dbReference type="PANTHER" id="PTHR28112:SF1">
    <property type="entry name" value="SRP-INDEPENDENT TARGETING PROTEIN 3"/>
    <property type="match status" value="1"/>
</dbReference>
<feature type="transmembrane region" description="Helical" evidence="2">
    <location>
        <begin position="6"/>
        <end position="28"/>
    </location>
</feature>
<dbReference type="Proteomes" id="UP000077115">
    <property type="component" value="Unassembled WGS sequence"/>
</dbReference>